<dbReference type="EMBL" id="JAWWNJ010000196">
    <property type="protein sequence ID" value="KAK6972011.1"/>
    <property type="molecule type" value="Genomic_DNA"/>
</dbReference>
<dbReference type="Proteomes" id="UP001362999">
    <property type="component" value="Unassembled WGS sequence"/>
</dbReference>
<keyword evidence="2" id="KW-1185">Reference proteome</keyword>
<proteinExistence type="predicted"/>
<accession>A0AAV9Z621</accession>
<name>A0AAV9Z621_9AGAR</name>
<comment type="caution">
    <text evidence="1">The sequence shown here is derived from an EMBL/GenBank/DDBJ whole genome shotgun (WGS) entry which is preliminary data.</text>
</comment>
<organism evidence="1 2">
    <name type="scientific">Favolaschia claudopus</name>
    <dbReference type="NCBI Taxonomy" id="2862362"/>
    <lineage>
        <taxon>Eukaryota</taxon>
        <taxon>Fungi</taxon>
        <taxon>Dikarya</taxon>
        <taxon>Basidiomycota</taxon>
        <taxon>Agaricomycotina</taxon>
        <taxon>Agaricomycetes</taxon>
        <taxon>Agaricomycetidae</taxon>
        <taxon>Agaricales</taxon>
        <taxon>Marasmiineae</taxon>
        <taxon>Mycenaceae</taxon>
        <taxon>Favolaschia</taxon>
    </lineage>
</organism>
<evidence type="ECO:0000313" key="1">
    <source>
        <dbReference type="EMBL" id="KAK6972011.1"/>
    </source>
</evidence>
<reference evidence="1 2" key="1">
    <citation type="journal article" date="2024" name="J Genomics">
        <title>Draft genome sequencing and assembly of Favolaschia claudopus CIRM-BRFM 2984 isolated from oak limbs.</title>
        <authorList>
            <person name="Navarro D."/>
            <person name="Drula E."/>
            <person name="Chaduli D."/>
            <person name="Cazenave R."/>
            <person name="Ahrendt S."/>
            <person name="Wang J."/>
            <person name="Lipzen A."/>
            <person name="Daum C."/>
            <person name="Barry K."/>
            <person name="Grigoriev I.V."/>
            <person name="Favel A."/>
            <person name="Rosso M.N."/>
            <person name="Martin F."/>
        </authorList>
    </citation>
    <scope>NUCLEOTIDE SEQUENCE [LARGE SCALE GENOMIC DNA]</scope>
    <source>
        <strain evidence="1 2">CIRM-BRFM 2984</strain>
    </source>
</reference>
<evidence type="ECO:0000313" key="2">
    <source>
        <dbReference type="Proteomes" id="UP001362999"/>
    </source>
</evidence>
<dbReference type="AlphaFoldDB" id="A0AAV9Z621"/>
<sequence>MFSPSELTSNRSDLNHANLSITQGLKVSLLIHDVVGVESPHDRTQLSVPKPRHEPRITQDAKPRRLGHVVVAAFFAWSSSNSQPGVQAVKFVLSWIMVVDLNSDRRQQSPVRPSSFFLV</sequence>
<gene>
    <name evidence="1" type="ORF">R3P38DRAFT_2812856</name>
</gene>
<protein>
    <submittedName>
        <fullName evidence="1">Uncharacterized protein</fullName>
    </submittedName>
</protein>